<evidence type="ECO:0000313" key="3">
    <source>
        <dbReference type="Proteomes" id="UP000428325"/>
    </source>
</evidence>
<protein>
    <submittedName>
        <fullName evidence="2">Uncharacterized protein</fullName>
    </submittedName>
</protein>
<evidence type="ECO:0000256" key="1">
    <source>
        <dbReference type="SAM" id="Phobius"/>
    </source>
</evidence>
<dbReference type="GeneID" id="43370699"/>
<sequence>MAKPFGYERGMVNYFTGSLTGNPIAMYIYGAGLLALWNAYVETVGGSFIMATVDYLVTKYLPPTSVEQIVVQLMLGAVVASVKWYAFTPRRGSRASRGF</sequence>
<dbReference type="Proteomes" id="UP000428325">
    <property type="component" value="Chromosome"/>
</dbReference>
<evidence type="ECO:0000313" key="2">
    <source>
        <dbReference type="EMBL" id="QGX95834.1"/>
    </source>
</evidence>
<accession>A0A6B9FB10</accession>
<feature type="transmembrane region" description="Helical" evidence="1">
    <location>
        <begin position="12"/>
        <end position="37"/>
    </location>
</feature>
<proteinExistence type="predicted"/>
<dbReference type="AlphaFoldDB" id="A0A6B9FB10"/>
<dbReference type="KEGG" id="hra:EI982_14110"/>
<keyword evidence="1" id="KW-0812">Transmembrane</keyword>
<gene>
    <name evidence="2" type="ORF">EI982_14110</name>
</gene>
<reference evidence="2 3" key="1">
    <citation type="submission" date="2018-12" db="EMBL/GenBank/DDBJ databases">
        <title>Complete genome sequence of Haloplanus rallus MBLA0036.</title>
        <authorList>
            <person name="Nam Y.-d."/>
            <person name="Kang J."/>
            <person name="Chung W.-H."/>
            <person name="Park Y.S."/>
        </authorList>
    </citation>
    <scope>NUCLEOTIDE SEQUENCE [LARGE SCALE GENOMIC DNA]</scope>
    <source>
        <strain evidence="2 3">MBLA0036</strain>
    </source>
</reference>
<organism evidence="2 3">
    <name type="scientific">Haloplanus rallus</name>
    <dbReference type="NCBI Taxonomy" id="1816183"/>
    <lineage>
        <taxon>Archaea</taxon>
        <taxon>Methanobacteriati</taxon>
        <taxon>Methanobacteriota</taxon>
        <taxon>Stenosarchaea group</taxon>
        <taxon>Halobacteria</taxon>
        <taxon>Halobacteriales</taxon>
        <taxon>Haloferacaceae</taxon>
        <taxon>Haloplanus</taxon>
    </lineage>
</organism>
<dbReference type="OrthoDB" id="350650at2157"/>
<name>A0A6B9FB10_9EURY</name>
<dbReference type="RefSeq" id="WP_157690294.1">
    <property type="nucleotide sequence ID" value="NZ_CP034345.1"/>
</dbReference>
<feature type="transmembrane region" description="Helical" evidence="1">
    <location>
        <begin position="69"/>
        <end position="87"/>
    </location>
</feature>
<dbReference type="EMBL" id="CP034345">
    <property type="protein sequence ID" value="QGX95834.1"/>
    <property type="molecule type" value="Genomic_DNA"/>
</dbReference>
<keyword evidence="1" id="KW-0472">Membrane</keyword>
<keyword evidence="1" id="KW-1133">Transmembrane helix</keyword>
<keyword evidence="3" id="KW-1185">Reference proteome</keyword>